<name>A0A6J5SKF7_9CAUD</name>
<accession>A0A6J5SKF7</accession>
<protein>
    <submittedName>
        <fullName evidence="2">Uncharacterized protein</fullName>
    </submittedName>
</protein>
<organism evidence="2">
    <name type="scientific">uncultured Caudovirales phage</name>
    <dbReference type="NCBI Taxonomy" id="2100421"/>
    <lineage>
        <taxon>Viruses</taxon>
        <taxon>Duplodnaviria</taxon>
        <taxon>Heunggongvirae</taxon>
        <taxon>Uroviricota</taxon>
        <taxon>Caudoviricetes</taxon>
        <taxon>Peduoviridae</taxon>
        <taxon>Maltschvirus</taxon>
        <taxon>Maltschvirus maltsch</taxon>
    </lineage>
</organism>
<reference evidence="2" key="1">
    <citation type="submission" date="2020-05" db="EMBL/GenBank/DDBJ databases">
        <authorList>
            <person name="Chiriac C."/>
            <person name="Salcher M."/>
            <person name="Ghai R."/>
            <person name="Kavagutti S V."/>
        </authorList>
    </citation>
    <scope>NUCLEOTIDE SEQUENCE</scope>
</reference>
<evidence type="ECO:0000313" key="2">
    <source>
        <dbReference type="EMBL" id="CAB4214296.1"/>
    </source>
</evidence>
<gene>
    <name evidence="1" type="ORF">UFOVP1102_36</name>
    <name evidence="2" type="ORF">UFOVP1463_37</name>
</gene>
<proteinExistence type="predicted"/>
<sequence length="49" mass="5756">MIDAQKMIDTAEQLAKQMYRDCSDLERLSYQVGLLQSRIRELVALLNRK</sequence>
<dbReference type="EMBL" id="LR797413">
    <property type="protein sequence ID" value="CAB4214296.1"/>
    <property type="molecule type" value="Genomic_DNA"/>
</dbReference>
<evidence type="ECO:0000313" key="1">
    <source>
        <dbReference type="EMBL" id="CAB4184113.1"/>
    </source>
</evidence>
<dbReference type="EMBL" id="LR797053">
    <property type="protein sequence ID" value="CAB4184113.1"/>
    <property type="molecule type" value="Genomic_DNA"/>
</dbReference>